<dbReference type="PRINTS" id="PR00344">
    <property type="entry name" value="BCTRLSENSOR"/>
</dbReference>
<keyword evidence="8" id="KW-1133">Transmembrane helix</keyword>
<evidence type="ECO:0000256" key="9">
    <source>
        <dbReference type="ARBA" id="ARBA00023012"/>
    </source>
</evidence>
<evidence type="ECO:0000256" key="4">
    <source>
        <dbReference type="ARBA" id="ARBA00022475"/>
    </source>
</evidence>
<sequence>MRTILEHLTWDIHDMPHADNALESNYQEIVEGLYKVVKYNVGLLEKSHADQMEYYTLWVHQIKTPISAMALSLQNQHGADVPLIKQELFKIEQYVEMALQYVKINKLSSDLVIQEYDLAGIVNHSVKKYAPLFIYKKISLELGEIDIKIQTDSKWLSFVIEQLISNSIKYTNRGSIKIYLKKEVLIIEDTGMGIRAEDIKRIFEKGYTGYNGRIDTKASGIGLYLAKKVCDNLSIGIEIQSKVSVGTKAIVSFPRADMLID</sequence>
<keyword evidence="12" id="KW-1185">Reference proteome</keyword>
<dbReference type="SUPFAM" id="SSF55874">
    <property type="entry name" value="ATPase domain of HSP90 chaperone/DNA topoisomerase II/histidine kinase"/>
    <property type="match status" value="1"/>
</dbReference>
<dbReference type="KEGG" id="acel:acsn021_28780"/>
<dbReference type="PROSITE" id="PS50109">
    <property type="entry name" value="HIS_KIN"/>
    <property type="match status" value="1"/>
</dbReference>
<comment type="subcellular location">
    <subcellularLocation>
        <location evidence="2">Cell membrane</location>
        <topology evidence="2">Multi-pass membrane protein</topology>
    </subcellularLocation>
</comment>
<dbReference type="InterPro" id="IPR036890">
    <property type="entry name" value="HATPase_C_sf"/>
</dbReference>
<keyword evidence="4" id="KW-1003">Cell membrane</keyword>
<keyword evidence="7 11" id="KW-0418">Kinase</keyword>
<evidence type="ECO:0000256" key="6">
    <source>
        <dbReference type="ARBA" id="ARBA00022692"/>
    </source>
</evidence>
<dbReference type="InterPro" id="IPR003594">
    <property type="entry name" value="HATPase_dom"/>
</dbReference>
<evidence type="ECO:0000256" key="5">
    <source>
        <dbReference type="ARBA" id="ARBA00022679"/>
    </source>
</evidence>
<protein>
    <recommendedName>
        <fullName evidence="3">histidine kinase</fullName>
        <ecNumber evidence="3">2.7.13.3</ecNumber>
    </recommendedName>
</protein>
<keyword evidence="10" id="KW-0472">Membrane</keyword>
<dbReference type="RefSeq" id="WP_184094059.1">
    <property type="nucleotide sequence ID" value="NZ_AP023367.1"/>
</dbReference>
<dbReference type="EMBL" id="AP023367">
    <property type="protein sequence ID" value="BCJ95309.1"/>
    <property type="molecule type" value="Genomic_DNA"/>
</dbReference>
<dbReference type="GO" id="GO:0000155">
    <property type="term" value="F:phosphorelay sensor kinase activity"/>
    <property type="evidence" value="ECO:0007669"/>
    <property type="project" value="TreeGrafter"/>
</dbReference>
<evidence type="ECO:0000313" key="12">
    <source>
        <dbReference type="Proteomes" id="UP000515561"/>
    </source>
</evidence>
<dbReference type="Gene3D" id="3.30.565.10">
    <property type="entry name" value="Histidine kinase-like ATPase, C-terminal domain"/>
    <property type="match status" value="1"/>
</dbReference>
<organism evidence="11 12">
    <name type="scientific">Anaerocolumna cellulosilytica</name>
    <dbReference type="NCBI Taxonomy" id="433286"/>
    <lineage>
        <taxon>Bacteria</taxon>
        <taxon>Bacillati</taxon>
        <taxon>Bacillota</taxon>
        <taxon>Clostridia</taxon>
        <taxon>Lachnospirales</taxon>
        <taxon>Lachnospiraceae</taxon>
        <taxon>Anaerocolumna</taxon>
    </lineage>
</organism>
<dbReference type="InterPro" id="IPR050351">
    <property type="entry name" value="BphY/WalK/GraS-like"/>
</dbReference>
<dbReference type="PANTHER" id="PTHR45453">
    <property type="entry name" value="PHOSPHATE REGULON SENSOR PROTEIN PHOR"/>
    <property type="match status" value="1"/>
</dbReference>
<dbReference type="AlphaFoldDB" id="A0A6S6R1U5"/>
<dbReference type="Proteomes" id="UP000515561">
    <property type="component" value="Chromosome"/>
</dbReference>
<evidence type="ECO:0000256" key="10">
    <source>
        <dbReference type="ARBA" id="ARBA00023136"/>
    </source>
</evidence>
<keyword evidence="5" id="KW-0808">Transferase</keyword>
<dbReference type="PANTHER" id="PTHR45453:SF2">
    <property type="entry name" value="HISTIDINE KINASE"/>
    <property type="match status" value="1"/>
</dbReference>
<evidence type="ECO:0000256" key="2">
    <source>
        <dbReference type="ARBA" id="ARBA00004651"/>
    </source>
</evidence>
<reference evidence="11 12" key="1">
    <citation type="journal article" date="2016" name="Int. J. Syst. Evol. Microbiol.">
        <title>Descriptions of Anaerotaenia torta gen. nov., sp. nov. and Anaerocolumna cellulosilytica gen. nov., sp. nov. isolated from a methanogenic reactor of cattle waste.</title>
        <authorList>
            <person name="Uek A."/>
            <person name="Ohtaki Y."/>
            <person name="Kaku N."/>
            <person name="Ueki K."/>
        </authorList>
    </citation>
    <scope>NUCLEOTIDE SEQUENCE [LARGE SCALE GENOMIC DNA]</scope>
    <source>
        <strain evidence="11 12">SN021</strain>
    </source>
</reference>
<accession>A0A6S6R1U5</accession>
<dbReference type="InterPro" id="IPR004358">
    <property type="entry name" value="Sig_transdc_His_kin-like_C"/>
</dbReference>
<dbReference type="GO" id="GO:0016036">
    <property type="term" value="P:cellular response to phosphate starvation"/>
    <property type="evidence" value="ECO:0007669"/>
    <property type="project" value="TreeGrafter"/>
</dbReference>
<dbReference type="SMART" id="SM00387">
    <property type="entry name" value="HATPase_c"/>
    <property type="match status" value="1"/>
</dbReference>
<evidence type="ECO:0000313" key="11">
    <source>
        <dbReference type="EMBL" id="BCJ95309.1"/>
    </source>
</evidence>
<evidence type="ECO:0000256" key="8">
    <source>
        <dbReference type="ARBA" id="ARBA00022989"/>
    </source>
</evidence>
<gene>
    <name evidence="11" type="ORF">acsn021_28780</name>
</gene>
<comment type="catalytic activity">
    <reaction evidence="1">
        <text>ATP + protein L-histidine = ADP + protein N-phospho-L-histidine.</text>
        <dbReference type="EC" id="2.7.13.3"/>
    </reaction>
</comment>
<proteinExistence type="predicted"/>
<dbReference type="Pfam" id="PF02518">
    <property type="entry name" value="HATPase_c"/>
    <property type="match status" value="1"/>
</dbReference>
<evidence type="ECO:0000256" key="3">
    <source>
        <dbReference type="ARBA" id="ARBA00012438"/>
    </source>
</evidence>
<dbReference type="InterPro" id="IPR005467">
    <property type="entry name" value="His_kinase_dom"/>
</dbReference>
<name>A0A6S6R1U5_9FIRM</name>
<dbReference type="GO" id="GO:0004721">
    <property type="term" value="F:phosphoprotein phosphatase activity"/>
    <property type="evidence" value="ECO:0007669"/>
    <property type="project" value="TreeGrafter"/>
</dbReference>
<evidence type="ECO:0000256" key="1">
    <source>
        <dbReference type="ARBA" id="ARBA00000085"/>
    </source>
</evidence>
<evidence type="ECO:0000256" key="7">
    <source>
        <dbReference type="ARBA" id="ARBA00022777"/>
    </source>
</evidence>
<keyword evidence="6" id="KW-0812">Transmembrane</keyword>
<keyword evidence="9" id="KW-0902">Two-component regulatory system</keyword>
<dbReference type="GO" id="GO:0005886">
    <property type="term" value="C:plasma membrane"/>
    <property type="evidence" value="ECO:0007669"/>
    <property type="project" value="UniProtKB-SubCell"/>
</dbReference>
<dbReference type="EC" id="2.7.13.3" evidence="3"/>